<dbReference type="PROSITE" id="PS51892">
    <property type="entry name" value="SUBTILASE"/>
    <property type="match status" value="1"/>
</dbReference>
<dbReference type="SUPFAM" id="SSF52743">
    <property type="entry name" value="Subtilisin-like"/>
    <property type="match status" value="1"/>
</dbReference>
<feature type="active site" description="Charge relay system" evidence="5">
    <location>
        <position position="815"/>
    </location>
</feature>
<proteinExistence type="inferred from homology"/>
<dbReference type="GO" id="GO:0006508">
    <property type="term" value="P:proteolysis"/>
    <property type="evidence" value="ECO:0007669"/>
    <property type="project" value="UniProtKB-KW"/>
</dbReference>
<feature type="domain" description="Peptidase S8/S53" evidence="8">
    <location>
        <begin position="769"/>
        <end position="1010"/>
    </location>
</feature>
<dbReference type="CDD" id="cd00306">
    <property type="entry name" value="Peptidases_S8_S53"/>
    <property type="match status" value="1"/>
</dbReference>
<keyword evidence="11" id="KW-1185">Reference proteome</keyword>
<dbReference type="OrthoDB" id="206201at2759"/>
<dbReference type="AlphaFoldDB" id="A0A8K0SIU3"/>
<comment type="similarity">
    <text evidence="1 5 6">Belongs to the peptidase S8 family.</text>
</comment>
<keyword evidence="4 5" id="KW-0720">Serine protease</keyword>
<dbReference type="Proteomes" id="UP000813444">
    <property type="component" value="Unassembled WGS sequence"/>
</dbReference>
<organism evidence="10 11">
    <name type="scientific">Stachybotrys elegans</name>
    <dbReference type="NCBI Taxonomy" id="80388"/>
    <lineage>
        <taxon>Eukaryota</taxon>
        <taxon>Fungi</taxon>
        <taxon>Dikarya</taxon>
        <taxon>Ascomycota</taxon>
        <taxon>Pezizomycotina</taxon>
        <taxon>Sordariomycetes</taxon>
        <taxon>Hypocreomycetidae</taxon>
        <taxon>Hypocreales</taxon>
        <taxon>Stachybotryaceae</taxon>
        <taxon>Stachybotrys</taxon>
    </lineage>
</organism>
<evidence type="ECO:0000256" key="4">
    <source>
        <dbReference type="ARBA" id="ARBA00022825"/>
    </source>
</evidence>
<evidence type="ECO:0000256" key="1">
    <source>
        <dbReference type="ARBA" id="ARBA00011073"/>
    </source>
</evidence>
<dbReference type="PANTHER" id="PTHR43806:SF11">
    <property type="entry name" value="CEREVISIN-RELATED"/>
    <property type="match status" value="1"/>
</dbReference>
<dbReference type="InterPro" id="IPR036852">
    <property type="entry name" value="Peptidase_S8/S53_dom_sf"/>
</dbReference>
<dbReference type="InterPro" id="IPR015500">
    <property type="entry name" value="Peptidase_S8_subtilisin-rel"/>
</dbReference>
<evidence type="ECO:0000256" key="7">
    <source>
        <dbReference type="SAM" id="MobiDB-lite"/>
    </source>
</evidence>
<evidence type="ECO:0000313" key="10">
    <source>
        <dbReference type="EMBL" id="KAH7308885.1"/>
    </source>
</evidence>
<evidence type="ECO:0008006" key="12">
    <source>
        <dbReference type="Google" id="ProtNLM"/>
    </source>
</evidence>
<dbReference type="EMBL" id="JAGPNK010000014">
    <property type="protein sequence ID" value="KAH7308885.1"/>
    <property type="molecule type" value="Genomic_DNA"/>
</dbReference>
<dbReference type="GO" id="GO:0004252">
    <property type="term" value="F:serine-type endopeptidase activity"/>
    <property type="evidence" value="ECO:0007669"/>
    <property type="project" value="UniProtKB-UniRule"/>
</dbReference>
<dbReference type="PANTHER" id="PTHR43806">
    <property type="entry name" value="PEPTIDASE S8"/>
    <property type="match status" value="1"/>
</dbReference>
<reference evidence="10" key="1">
    <citation type="journal article" date="2021" name="Nat. Commun.">
        <title>Genetic determinants of endophytism in the Arabidopsis root mycobiome.</title>
        <authorList>
            <person name="Mesny F."/>
            <person name="Miyauchi S."/>
            <person name="Thiergart T."/>
            <person name="Pickel B."/>
            <person name="Atanasova L."/>
            <person name="Karlsson M."/>
            <person name="Huettel B."/>
            <person name="Barry K.W."/>
            <person name="Haridas S."/>
            <person name="Chen C."/>
            <person name="Bauer D."/>
            <person name="Andreopoulos W."/>
            <person name="Pangilinan J."/>
            <person name="LaButti K."/>
            <person name="Riley R."/>
            <person name="Lipzen A."/>
            <person name="Clum A."/>
            <person name="Drula E."/>
            <person name="Henrissat B."/>
            <person name="Kohler A."/>
            <person name="Grigoriev I.V."/>
            <person name="Martin F.M."/>
            <person name="Hacquard S."/>
        </authorList>
    </citation>
    <scope>NUCLEOTIDE SEQUENCE</scope>
    <source>
        <strain evidence="10">MPI-CAGE-CH-0235</strain>
    </source>
</reference>
<feature type="compositionally biased region" description="Low complexity" evidence="7">
    <location>
        <begin position="111"/>
        <end position="124"/>
    </location>
</feature>
<protein>
    <recommendedName>
        <fullName evidence="12">Peptidase S8/S53 domain-containing protein</fullName>
    </recommendedName>
</protein>
<evidence type="ECO:0000259" key="8">
    <source>
        <dbReference type="Pfam" id="PF00082"/>
    </source>
</evidence>
<dbReference type="Pfam" id="PF24476">
    <property type="entry name" value="DUF7580"/>
    <property type="match status" value="1"/>
</dbReference>
<accession>A0A8K0SIU3</accession>
<keyword evidence="3 5" id="KW-0378">Hydrolase</keyword>
<feature type="region of interest" description="Disordered" evidence="7">
    <location>
        <begin position="86"/>
        <end position="140"/>
    </location>
</feature>
<evidence type="ECO:0000259" key="9">
    <source>
        <dbReference type="Pfam" id="PF24476"/>
    </source>
</evidence>
<feature type="active site" description="Charge relay system" evidence="5">
    <location>
        <position position="775"/>
    </location>
</feature>
<feature type="domain" description="DUF7580" evidence="9">
    <location>
        <begin position="293"/>
        <end position="652"/>
    </location>
</feature>
<keyword evidence="2 5" id="KW-0645">Protease</keyword>
<evidence type="ECO:0000256" key="6">
    <source>
        <dbReference type="RuleBase" id="RU003355"/>
    </source>
</evidence>
<dbReference type="PROSITE" id="PS00136">
    <property type="entry name" value="SUBTILASE_ASP"/>
    <property type="match status" value="1"/>
</dbReference>
<dbReference type="PROSITE" id="PS00138">
    <property type="entry name" value="SUBTILASE_SER"/>
    <property type="match status" value="1"/>
</dbReference>
<dbReference type="InterPro" id="IPR023828">
    <property type="entry name" value="Peptidase_S8_Ser-AS"/>
</dbReference>
<dbReference type="InterPro" id="IPR023827">
    <property type="entry name" value="Peptidase_S8_Asp-AS"/>
</dbReference>
<dbReference type="InterPro" id="IPR056002">
    <property type="entry name" value="DUF7580"/>
</dbReference>
<sequence length="1082" mass="121457">MDLRDPVSLGGAASRGGIETTAEWKLIHALRQDSHRFSRPGGVAFSGGSTRTQELRNAINYLDVQIRRTFTILRLDLLLYLESEVEGDASQTSSESETESKPDEDSDQDDTSSQSSLDSQPMSPIDDRSESPGDSSSPSAAEALSMLTRLCFVLEARVNPVLSPREPDDTDHTSKFPRLTRLIEHLQLLSPSTTTLDFIPTPRTSRTRFLFNIAEDEATAAAFVNFTDPSQKRPAKDTRKRMLADAENLSKLLLSFNSFVDMLQISAGSLNTIATRPTESLAFDESFSSFSLLHKFRRQTATACCAVLSHFGCCRDVEHKALLQLPGWDDVANYDTPDESASLPVDLFFTTCLRDQWQPARMYFLQPGHSTSYNKRELCQALSDSRMNDVDFEFYVSEDSKTARDAKIPIYIPTERRRTQWMDRDRLPIHSLWTLIEQGRFAKEQTLDLLYNTGGTGSILEIHERKALAIKLVVGLMLSMNSDHVFETWDPKHIHFLEPVETQRLFVSVPRKKSGSSLRKHLSLSSLYPSSSREDEEDLKPLPQFALLAKALLQIARGDRLSKFKIGKGSDQTSWDAWNKLRRAVDSYSRCLACGPDVDRETLPLLQAALGCLDFHIEYQNRLRESQSSQKLEVAWKLVFDTILIKIDDNLTLKKLVTPSTNVLTQEDAAPEPLHVACQTVQQSSVVAISTCTQTSSCTTIVEKTLPRQLSIRCVEPSQPNVELFDAKQASTSSTVNKFWTRLETFHKSYSGFVTHRNTVSGGDSPRRIRIAVIDTGIDFNHAGIMEAKEQGRMKEEWCQSWVGADAKDEDNELHGTNCAYLLHKAAPEADIYVAKVFNQNALRFYEAENIAKAIEHAANTWKVDIISMSFGLRQPAARDDGDEAEEQSARYKYHKIVDEIETVIRDASPRLIFAAASNSGKNDPRAFPANDDRWVICVHASDGNGEDGGINPEIQSGFNFMTLGMGLELMERENFVKNGRARSRFKSVVKSGTSFATPIAAGIAATVLDLASRVDAINSRAKKKLKRPEGMEKMLRLMSTPKGGLRDRLYYMAPWHHWESGWEMDASRSRWVWDTINLEVG</sequence>
<evidence type="ECO:0000313" key="11">
    <source>
        <dbReference type="Proteomes" id="UP000813444"/>
    </source>
</evidence>
<name>A0A8K0SIU3_9HYPO</name>
<evidence type="ECO:0000256" key="3">
    <source>
        <dbReference type="ARBA" id="ARBA00022801"/>
    </source>
</evidence>
<dbReference type="InterPro" id="IPR050131">
    <property type="entry name" value="Peptidase_S8_subtilisin-like"/>
</dbReference>
<comment type="caution">
    <text evidence="10">The sequence shown here is derived from an EMBL/GenBank/DDBJ whole genome shotgun (WGS) entry which is preliminary data.</text>
</comment>
<dbReference type="PRINTS" id="PR00723">
    <property type="entry name" value="SUBTILISIN"/>
</dbReference>
<feature type="active site" description="Charge relay system" evidence="5">
    <location>
        <position position="995"/>
    </location>
</feature>
<evidence type="ECO:0000256" key="5">
    <source>
        <dbReference type="PROSITE-ProRule" id="PRU01240"/>
    </source>
</evidence>
<dbReference type="Pfam" id="PF00082">
    <property type="entry name" value="Peptidase_S8"/>
    <property type="match status" value="1"/>
</dbReference>
<dbReference type="Gene3D" id="3.40.50.200">
    <property type="entry name" value="Peptidase S8/S53 domain"/>
    <property type="match status" value="1"/>
</dbReference>
<evidence type="ECO:0000256" key="2">
    <source>
        <dbReference type="ARBA" id="ARBA00022670"/>
    </source>
</evidence>
<gene>
    <name evidence="10" type="ORF">B0I35DRAFT_88127</name>
</gene>
<dbReference type="InterPro" id="IPR000209">
    <property type="entry name" value="Peptidase_S8/S53_dom"/>
</dbReference>